<proteinExistence type="predicted"/>
<protein>
    <recommendedName>
        <fullName evidence="4">DUF868 domain-containing protein</fullName>
    </recommendedName>
</protein>
<keyword evidence="3" id="KW-1185">Reference proteome</keyword>
<dbReference type="Proteomes" id="UP000685013">
    <property type="component" value="Chromosome 9"/>
</dbReference>
<sequence length="347" mass="38883">MSAAFSACFRPSSANRRHSPPPDSGFPNLTTCIYHTNFALFTLSWSQSLFSHSLLLNFHRNLNPFDSPPNPSSSSSSSSSSSISFRLLIRALNPWKKHGCEKLSDSIHVFWDLRRARFSSSPEPYSGFFIAVVVEGEMTLLVGDMIKEASAKTRAAKSEIPQTLILKREHVIANKIYTTKAKFGGQIREIEIDCGLFEGNDDELGLSFSVDRKMVLEIKRLKWKFRGNERIEVEGIPVDVYWDVYSWVFESEKENRGNAVFMFRFEAEEQSNPAARQQNLNLGLKELEWRRMRSSLSSSSVSVSASTSSVGSSAGASSSVMEWANGEDSDVIGAPSGFCLLIYAWRR</sequence>
<evidence type="ECO:0008006" key="4">
    <source>
        <dbReference type="Google" id="ProtNLM"/>
    </source>
</evidence>
<evidence type="ECO:0000256" key="1">
    <source>
        <dbReference type="SAM" id="MobiDB-lite"/>
    </source>
</evidence>
<feature type="region of interest" description="Disordered" evidence="1">
    <location>
        <begin position="1"/>
        <end position="22"/>
    </location>
</feature>
<comment type="caution">
    <text evidence="2">The sequence shown here is derived from an EMBL/GenBank/DDBJ whole genome shotgun (WGS) entry which is preliminary data.</text>
</comment>
<dbReference type="Pfam" id="PF05910">
    <property type="entry name" value="DUF868"/>
    <property type="match status" value="1"/>
</dbReference>
<feature type="non-terminal residue" evidence="2">
    <location>
        <position position="1"/>
    </location>
</feature>
<evidence type="ECO:0000313" key="3">
    <source>
        <dbReference type="Proteomes" id="UP000685013"/>
    </source>
</evidence>
<evidence type="ECO:0000313" key="2">
    <source>
        <dbReference type="EMBL" id="KAG6591548.1"/>
    </source>
</evidence>
<gene>
    <name evidence="2" type="ORF">SDJN03_13894</name>
</gene>
<dbReference type="PANTHER" id="PTHR31972:SF3">
    <property type="entry name" value="OS09G0416600 PROTEIN"/>
    <property type="match status" value="1"/>
</dbReference>
<reference evidence="2 3" key="1">
    <citation type="journal article" date="2021" name="Hortic Res">
        <title>The domestication of Cucurbita argyrosperma as revealed by the genome of its wild relative.</title>
        <authorList>
            <person name="Barrera-Redondo J."/>
            <person name="Sanchez-de la Vega G."/>
            <person name="Aguirre-Liguori J.A."/>
            <person name="Castellanos-Morales G."/>
            <person name="Gutierrez-Guerrero Y.T."/>
            <person name="Aguirre-Dugua X."/>
            <person name="Aguirre-Planter E."/>
            <person name="Tenaillon M.I."/>
            <person name="Lira-Saade R."/>
            <person name="Eguiarte L.E."/>
        </authorList>
    </citation>
    <scope>NUCLEOTIDE SEQUENCE [LARGE SCALE GENOMIC DNA]</scope>
    <source>
        <strain evidence="2">JBR-2021</strain>
    </source>
</reference>
<dbReference type="PANTHER" id="PTHR31972">
    <property type="entry name" value="EXPRESSED PROTEIN"/>
    <property type="match status" value="1"/>
</dbReference>
<accession>A0AAV6N2L0</accession>
<dbReference type="EMBL" id="JAGKQH010000009">
    <property type="protein sequence ID" value="KAG6591548.1"/>
    <property type="molecule type" value="Genomic_DNA"/>
</dbReference>
<name>A0AAV6N2L0_9ROSI</name>
<dbReference type="InterPro" id="IPR008586">
    <property type="entry name" value="DUF868_pln"/>
</dbReference>
<dbReference type="AlphaFoldDB" id="A0AAV6N2L0"/>
<organism evidence="2 3">
    <name type="scientific">Cucurbita argyrosperma subsp. sororia</name>
    <dbReference type="NCBI Taxonomy" id="37648"/>
    <lineage>
        <taxon>Eukaryota</taxon>
        <taxon>Viridiplantae</taxon>
        <taxon>Streptophyta</taxon>
        <taxon>Embryophyta</taxon>
        <taxon>Tracheophyta</taxon>
        <taxon>Spermatophyta</taxon>
        <taxon>Magnoliopsida</taxon>
        <taxon>eudicotyledons</taxon>
        <taxon>Gunneridae</taxon>
        <taxon>Pentapetalae</taxon>
        <taxon>rosids</taxon>
        <taxon>fabids</taxon>
        <taxon>Cucurbitales</taxon>
        <taxon>Cucurbitaceae</taxon>
        <taxon>Cucurbiteae</taxon>
        <taxon>Cucurbita</taxon>
    </lineage>
</organism>